<protein>
    <submittedName>
        <fullName evidence="1">Uncharacterized protein</fullName>
    </submittedName>
</protein>
<name>A0A1D1VI24_RAMVA</name>
<proteinExistence type="predicted"/>
<accession>A0A1D1VI24</accession>
<reference evidence="1 2" key="1">
    <citation type="journal article" date="2016" name="Nat. Commun.">
        <title>Extremotolerant tardigrade genome and improved radiotolerance of human cultured cells by tardigrade-unique protein.</title>
        <authorList>
            <person name="Hashimoto T."/>
            <person name="Horikawa D.D."/>
            <person name="Saito Y."/>
            <person name="Kuwahara H."/>
            <person name="Kozuka-Hata H."/>
            <person name="Shin-I T."/>
            <person name="Minakuchi Y."/>
            <person name="Ohishi K."/>
            <person name="Motoyama A."/>
            <person name="Aizu T."/>
            <person name="Enomoto A."/>
            <person name="Kondo K."/>
            <person name="Tanaka S."/>
            <person name="Hara Y."/>
            <person name="Koshikawa S."/>
            <person name="Sagara H."/>
            <person name="Miura T."/>
            <person name="Yokobori S."/>
            <person name="Miyagawa K."/>
            <person name="Suzuki Y."/>
            <person name="Kubo T."/>
            <person name="Oyama M."/>
            <person name="Kohara Y."/>
            <person name="Fujiyama A."/>
            <person name="Arakawa K."/>
            <person name="Katayama T."/>
            <person name="Toyoda A."/>
            <person name="Kunieda T."/>
        </authorList>
    </citation>
    <scope>NUCLEOTIDE SEQUENCE [LARGE SCALE GENOMIC DNA]</scope>
    <source>
        <strain evidence="1 2">YOKOZUNA-1</strain>
    </source>
</reference>
<evidence type="ECO:0000313" key="1">
    <source>
        <dbReference type="EMBL" id="GAU98138.1"/>
    </source>
</evidence>
<comment type="caution">
    <text evidence="1">The sequence shown here is derived from an EMBL/GenBank/DDBJ whole genome shotgun (WGS) entry which is preliminary data.</text>
</comment>
<dbReference type="AlphaFoldDB" id="A0A1D1VI24"/>
<dbReference type="EMBL" id="BDGG01000004">
    <property type="protein sequence ID" value="GAU98138.1"/>
    <property type="molecule type" value="Genomic_DNA"/>
</dbReference>
<dbReference type="Proteomes" id="UP000186922">
    <property type="component" value="Unassembled WGS sequence"/>
</dbReference>
<gene>
    <name evidence="1" type="primary">RvY_09319-1</name>
    <name evidence="1" type="synonym">RvY_09319.1</name>
    <name evidence="1" type="ORF">RvY_09319</name>
</gene>
<keyword evidence="2" id="KW-1185">Reference proteome</keyword>
<organism evidence="1 2">
    <name type="scientific">Ramazzottius varieornatus</name>
    <name type="common">Water bear</name>
    <name type="synonym">Tardigrade</name>
    <dbReference type="NCBI Taxonomy" id="947166"/>
    <lineage>
        <taxon>Eukaryota</taxon>
        <taxon>Metazoa</taxon>
        <taxon>Ecdysozoa</taxon>
        <taxon>Tardigrada</taxon>
        <taxon>Eutardigrada</taxon>
        <taxon>Parachela</taxon>
        <taxon>Hypsibioidea</taxon>
        <taxon>Ramazzottiidae</taxon>
        <taxon>Ramazzottius</taxon>
    </lineage>
</organism>
<sequence>MSKIPASSKHIWDLVMSEADVAANDREYQVRPDHLDPPVPEYFSINEDGYNDPKEVDNPLNNKPVPFERAKQYCFAEFLKSSPQFTDRGVRVRNGGFHPGVILPRVDNVVQNSHYKETFTRKAIEERELKIIRGKMRQIEDIRVAQKSDDDHLARKILNQSDPRCVLPAAHTAMVSLLPRSELLHRHVSKDADDCPRCDTMQGRAVRTGHFTLPVRYHRDKPQRYETYH</sequence>
<evidence type="ECO:0000313" key="2">
    <source>
        <dbReference type="Proteomes" id="UP000186922"/>
    </source>
</evidence>